<dbReference type="SUPFAM" id="SSF103473">
    <property type="entry name" value="MFS general substrate transporter"/>
    <property type="match status" value="1"/>
</dbReference>
<dbReference type="GO" id="GO:0046943">
    <property type="term" value="F:carboxylic acid transmembrane transporter activity"/>
    <property type="evidence" value="ECO:0007669"/>
    <property type="project" value="TreeGrafter"/>
</dbReference>
<dbReference type="Pfam" id="PF00083">
    <property type="entry name" value="Sugar_tr"/>
    <property type="match status" value="1"/>
</dbReference>
<feature type="transmembrane region" description="Helical" evidence="7">
    <location>
        <begin position="85"/>
        <end position="107"/>
    </location>
</feature>
<evidence type="ECO:0000256" key="6">
    <source>
        <dbReference type="ARBA" id="ARBA00023136"/>
    </source>
</evidence>
<evidence type="ECO:0000256" key="2">
    <source>
        <dbReference type="ARBA" id="ARBA00010992"/>
    </source>
</evidence>
<dbReference type="GO" id="GO:0005886">
    <property type="term" value="C:plasma membrane"/>
    <property type="evidence" value="ECO:0007669"/>
    <property type="project" value="TreeGrafter"/>
</dbReference>
<accession>A0AAV9XJI7</accession>
<keyword evidence="3" id="KW-0813">Transport</keyword>
<feature type="transmembrane region" description="Helical" evidence="7">
    <location>
        <begin position="59"/>
        <end position="78"/>
    </location>
</feature>
<evidence type="ECO:0000313" key="9">
    <source>
        <dbReference type="EMBL" id="KAK6542128.1"/>
    </source>
</evidence>
<dbReference type="InterPro" id="IPR020846">
    <property type="entry name" value="MFS_dom"/>
</dbReference>
<dbReference type="InterPro" id="IPR005828">
    <property type="entry name" value="MFS_sugar_transport-like"/>
</dbReference>
<feature type="domain" description="Major facilitator superfamily (MFS) profile" evidence="8">
    <location>
        <begin position="17"/>
        <end position="436"/>
    </location>
</feature>
<protein>
    <recommendedName>
        <fullName evidence="8">Major facilitator superfamily (MFS) profile domain-containing protein</fullName>
    </recommendedName>
</protein>
<feature type="transmembrane region" description="Helical" evidence="7">
    <location>
        <begin position="414"/>
        <end position="432"/>
    </location>
</feature>
<keyword evidence="4 7" id="KW-0812">Transmembrane</keyword>
<evidence type="ECO:0000256" key="4">
    <source>
        <dbReference type="ARBA" id="ARBA00022692"/>
    </source>
</evidence>
<feature type="transmembrane region" description="Helical" evidence="7">
    <location>
        <begin position="280"/>
        <end position="300"/>
    </location>
</feature>
<evidence type="ECO:0000256" key="1">
    <source>
        <dbReference type="ARBA" id="ARBA00004141"/>
    </source>
</evidence>
<dbReference type="InterPro" id="IPR036259">
    <property type="entry name" value="MFS_trans_sf"/>
</dbReference>
<gene>
    <name evidence="9" type="ORF">TWF694_007895</name>
</gene>
<keyword evidence="5 7" id="KW-1133">Transmembrane helix</keyword>
<organism evidence="9 10">
    <name type="scientific">Orbilia ellipsospora</name>
    <dbReference type="NCBI Taxonomy" id="2528407"/>
    <lineage>
        <taxon>Eukaryota</taxon>
        <taxon>Fungi</taxon>
        <taxon>Dikarya</taxon>
        <taxon>Ascomycota</taxon>
        <taxon>Pezizomycotina</taxon>
        <taxon>Orbiliomycetes</taxon>
        <taxon>Orbiliales</taxon>
        <taxon>Orbiliaceae</taxon>
        <taxon>Orbilia</taxon>
    </lineage>
</organism>
<dbReference type="AlphaFoldDB" id="A0AAV9XJI7"/>
<keyword evidence="6 7" id="KW-0472">Membrane</keyword>
<dbReference type="PANTHER" id="PTHR23508:SF10">
    <property type="entry name" value="CARBOXYLIC ACID TRANSPORTER PROTEIN HOMOLOG"/>
    <property type="match status" value="1"/>
</dbReference>
<dbReference type="FunFam" id="1.20.1250.20:FF:000140">
    <property type="entry name" value="Putative MFS phospholipid transporter"/>
    <property type="match status" value="1"/>
</dbReference>
<feature type="transmembrane region" description="Helical" evidence="7">
    <location>
        <begin position="229"/>
        <end position="251"/>
    </location>
</feature>
<evidence type="ECO:0000313" key="10">
    <source>
        <dbReference type="Proteomes" id="UP001365542"/>
    </source>
</evidence>
<sequence length="497" mass="53233">MSETGVVTRSRWQIMMPVIVCGSGLFSDGYLNGIIGTVNTILGRIYGDEYKNSPAQSNVSSIAFAGTIIGMLVFGYISDNLSRKVGMVASTSILIVFAALCTGAYGANGSVGGLLAALTAYRFLLGIGIGGEYPAGSVACSEATGELKSGSRNRWFIIFTNVMIDFGFVIAAFAPLCVLWIFGMNKLEVVWRVSLGLGVIMPLSIIYFRTQLKEGENYKRETMRETKTPWLLVAKYYGPRLVVLSIIWFIYDFSAYSFGIYGSSILEIVVGEEESLYKPFGWNVVLNLFYIPGAVAGSFISDWIGAKQTLALGLTAQGLVGLIMAGCYGKLATPEHVAGFVVVYGIFLTLGELGAGDNIGLLASKSSATAIRGQFYGIAAAVGKIGAFVGTYVFPIIIKNAGGSKTVKGNQAPFWVSSALCLFSAILAWFFLPNVGQDTITEEDIAFRAYLAANGYDVSQIGVKELRGERPDDANSADGVAHSSIMKEDEKFVTVAM</sequence>
<dbReference type="PROSITE" id="PS50850">
    <property type="entry name" value="MFS"/>
    <property type="match status" value="1"/>
</dbReference>
<comment type="similarity">
    <text evidence="2">Belongs to the major facilitator superfamily. Sugar transporter (TC 2.A.1.1) family.</text>
</comment>
<name>A0AAV9XJI7_9PEZI</name>
<dbReference type="Gene3D" id="1.20.1250.20">
    <property type="entry name" value="MFS general substrate transporter like domains"/>
    <property type="match status" value="1"/>
</dbReference>
<feature type="transmembrane region" description="Helical" evidence="7">
    <location>
        <begin position="189"/>
        <end position="208"/>
    </location>
</feature>
<comment type="caution">
    <text evidence="9">The sequence shown here is derived from an EMBL/GenBank/DDBJ whole genome shotgun (WGS) entry which is preliminary data.</text>
</comment>
<evidence type="ECO:0000256" key="5">
    <source>
        <dbReference type="ARBA" id="ARBA00022989"/>
    </source>
</evidence>
<dbReference type="EMBL" id="JAVHJO010000003">
    <property type="protein sequence ID" value="KAK6542128.1"/>
    <property type="molecule type" value="Genomic_DNA"/>
</dbReference>
<feature type="transmembrane region" description="Helical" evidence="7">
    <location>
        <begin position="156"/>
        <end position="183"/>
    </location>
</feature>
<feature type="transmembrane region" description="Helical" evidence="7">
    <location>
        <begin position="337"/>
        <end position="355"/>
    </location>
</feature>
<evidence type="ECO:0000256" key="3">
    <source>
        <dbReference type="ARBA" id="ARBA00022448"/>
    </source>
</evidence>
<evidence type="ECO:0000259" key="8">
    <source>
        <dbReference type="PROSITE" id="PS50850"/>
    </source>
</evidence>
<keyword evidence="10" id="KW-1185">Reference proteome</keyword>
<dbReference type="Proteomes" id="UP001365542">
    <property type="component" value="Unassembled WGS sequence"/>
</dbReference>
<evidence type="ECO:0000256" key="7">
    <source>
        <dbReference type="SAM" id="Phobius"/>
    </source>
</evidence>
<reference evidence="9 10" key="1">
    <citation type="submission" date="2019-10" db="EMBL/GenBank/DDBJ databases">
        <authorList>
            <person name="Palmer J.M."/>
        </authorList>
    </citation>
    <scope>NUCLEOTIDE SEQUENCE [LARGE SCALE GENOMIC DNA]</scope>
    <source>
        <strain evidence="9 10">TWF694</strain>
    </source>
</reference>
<proteinExistence type="inferred from homology"/>
<feature type="transmembrane region" description="Helical" evidence="7">
    <location>
        <begin position="312"/>
        <end position="331"/>
    </location>
</feature>
<comment type="subcellular location">
    <subcellularLocation>
        <location evidence="1">Membrane</location>
        <topology evidence="1">Multi-pass membrane protein</topology>
    </subcellularLocation>
</comment>
<dbReference type="PANTHER" id="PTHR23508">
    <property type="entry name" value="CARBOXYLIC ACID TRANSPORTER PROTEIN HOMOLOG"/>
    <property type="match status" value="1"/>
</dbReference>
<feature type="transmembrane region" description="Helical" evidence="7">
    <location>
        <begin position="375"/>
        <end position="394"/>
    </location>
</feature>